<evidence type="ECO:0000313" key="2">
    <source>
        <dbReference type="Proteomes" id="UP000315908"/>
    </source>
</evidence>
<dbReference type="Proteomes" id="UP000315908">
    <property type="component" value="Unassembled WGS sequence"/>
</dbReference>
<gene>
    <name evidence="1" type="ORF">IQ31_00440</name>
</gene>
<protein>
    <submittedName>
        <fullName evidence="1">Uncharacterized protein</fullName>
    </submittedName>
</protein>
<dbReference type="AlphaFoldDB" id="A0A562N1C9"/>
<reference evidence="1 2" key="1">
    <citation type="journal article" date="2015" name="Stand. Genomic Sci.">
        <title>Genomic Encyclopedia of Bacterial and Archaeal Type Strains, Phase III: the genomes of soil and plant-associated and newly described type strains.</title>
        <authorList>
            <person name="Whitman W.B."/>
            <person name="Woyke T."/>
            <person name="Klenk H.P."/>
            <person name="Zhou Y."/>
            <person name="Lilburn T.G."/>
            <person name="Beck B.J."/>
            <person name="De Vos P."/>
            <person name="Vandamme P."/>
            <person name="Eisen J.A."/>
            <person name="Garrity G."/>
            <person name="Hugenholtz P."/>
            <person name="Kyrpides N.C."/>
        </authorList>
    </citation>
    <scope>NUCLEOTIDE SEQUENCE [LARGE SCALE GENOMIC DNA]</scope>
    <source>
        <strain evidence="1 2">CGMCC 1.6855</strain>
    </source>
</reference>
<organism evidence="1 2">
    <name type="scientific">Sphingobacterium siyangense</name>
    <dbReference type="NCBI Taxonomy" id="459529"/>
    <lineage>
        <taxon>Bacteria</taxon>
        <taxon>Pseudomonadati</taxon>
        <taxon>Bacteroidota</taxon>
        <taxon>Sphingobacteriia</taxon>
        <taxon>Sphingobacteriales</taxon>
        <taxon>Sphingobacteriaceae</taxon>
        <taxon>Sphingobacterium</taxon>
    </lineage>
</organism>
<sequence length="65" mass="7399">MQYSTELCIRHIGLLSKEKAYVKNRNFVMLNKKHSHKNWVPIAGILECISPEYAIAETSGPTLPK</sequence>
<evidence type="ECO:0000313" key="1">
    <source>
        <dbReference type="EMBL" id="TWI25868.1"/>
    </source>
</evidence>
<name>A0A562N1C9_9SPHI</name>
<dbReference type="EMBL" id="VLKR01000001">
    <property type="protein sequence ID" value="TWI25868.1"/>
    <property type="molecule type" value="Genomic_DNA"/>
</dbReference>
<comment type="caution">
    <text evidence="1">The sequence shown here is derived from an EMBL/GenBank/DDBJ whole genome shotgun (WGS) entry which is preliminary data.</text>
</comment>
<proteinExistence type="predicted"/>
<accession>A0A562N1C9</accession>